<keyword evidence="6 9" id="KW-0472">Membrane</keyword>
<feature type="transmembrane region" description="Helical" evidence="9">
    <location>
        <begin position="161"/>
        <end position="181"/>
    </location>
</feature>
<dbReference type="EMBL" id="MNPL01001663">
    <property type="protein sequence ID" value="OQR78923.1"/>
    <property type="molecule type" value="Genomic_DNA"/>
</dbReference>
<organism evidence="11 12">
    <name type="scientific">Tropilaelaps mercedesae</name>
    <dbReference type="NCBI Taxonomy" id="418985"/>
    <lineage>
        <taxon>Eukaryota</taxon>
        <taxon>Metazoa</taxon>
        <taxon>Ecdysozoa</taxon>
        <taxon>Arthropoda</taxon>
        <taxon>Chelicerata</taxon>
        <taxon>Arachnida</taxon>
        <taxon>Acari</taxon>
        <taxon>Parasitiformes</taxon>
        <taxon>Mesostigmata</taxon>
        <taxon>Gamasina</taxon>
        <taxon>Dermanyssoidea</taxon>
        <taxon>Laelapidae</taxon>
        <taxon>Tropilaelaps</taxon>
    </lineage>
</organism>
<evidence type="ECO:0000313" key="12">
    <source>
        <dbReference type="Proteomes" id="UP000192247"/>
    </source>
</evidence>
<keyword evidence="5 9" id="KW-1133">Transmembrane helix</keyword>
<proteinExistence type="inferred from homology"/>
<dbReference type="PANTHER" id="PTHR42643:SF38">
    <property type="entry name" value="IONOTROPIC RECEPTOR 100A"/>
    <property type="match status" value="1"/>
</dbReference>
<evidence type="ECO:0000256" key="6">
    <source>
        <dbReference type="ARBA" id="ARBA00023136"/>
    </source>
</evidence>
<evidence type="ECO:0000256" key="4">
    <source>
        <dbReference type="ARBA" id="ARBA00022692"/>
    </source>
</evidence>
<feature type="transmembrane region" description="Helical" evidence="9">
    <location>
        <begin position="355"/>
        <end position="378"/>
    </location>
</feature>
<comment type="similarity">
    <text evidence="2">Belongs to the glutamate-gated ion channel (TC 1.A.10.1) family.</text>
</comment>
<evidence type="ECO:0000256" key="9">
    <source>
        <dbReference type="SAM" id="Phobius"/>
    </source>
</evidence>
<evidence type="ECO:0000256" key="8">
    <source>
        <dbReference type="ARBA" id="ARBA00023180"/>
    </source>
</evidence>
<feature type="transmembrane region" description="Helical" evidence="9">
    <location>
        <begin position="125"/>
        <end position="141"/>
    </location>
</feature>
<evidence type="ECO:0000256" key="2">
    <source>
        <dbReference type="ARBA" id="ARBA00008685"/>
    </source>
</evidence>
<comment type="caution">
    <text evidence="11">The sequence shown here is derived from an EMBL/GenBank/DDBJ whole genome shotgun (WGS) entry which is preliminary data.</text>
</comment>
<evidence type="ECO:0000313" key="11">
    <source>
        <dbReference type="EMBL" id="OQR78923.1"/>
    </source>
</evidence>
<evidence type="ECO:0000259" key="10">
    <source>
        <dbReference type="Pfam" id="PF00060"/>
    </source>
</evidence>
<dbReference type="InterPro" id="IPR052192">
    <property type="entry name" value="Insect_Ionotropic_Sensory_Rcpt"/>
</dbReference>
<evidence type="ECO:0000256" key="5">
    <source>
        <dbReference type="ARBA" id="ARBA00022989"/>
    </source>
</evidence>
<sequence length="414" mass="46567">MFPSADVRYSLIPPADNAYGQVDPETGEFQGMPRAVVDGLADITGPLIVQEEFYTSLYQLTLPSEAFTRTVFIFGMKEAYVTATVSFTETVEISTWLSLLIFGVILIGLIMIFHKIVPTNTQLSMSFLLIQWSFTFFGILLQEATSSKPPRLWFERLVRGVWYVGCMLLSYIFLGTLRANLVVQTPTERIKGIDQFLSHPERPIYIGAKTPATWIIAVYPGEKGDRLRAHFARNRVEVDPFYRLLDVEVLEPVIKAKAALMFEELFLLRAIADWCVKTDYFIYIMPEEISRINGGLYTSRNLPIELNKELDRKMLWTQALGVPFMREREVLNGGHLGCLAGEDLKTSENIQQVTVYDLMTIYVSLILGLIISIVAFIAELVCSACVLHSETEDTQGMPPAVVDGLAHLPTGLTD</sequence>
<keyword evidence="12" id="KW-1185">Reference proteome</keyword>
<keyword evidence="4 9" id="KW-0812">Transmembrane</keyword>
<dbReference type="GO" id="GO:0005886">
    <property type="term" value="C:plasma membrane"/>
    <property type="evidence" value="ECO:0007669"/>
    <property type="project" value="UniProtKB-SubCell"/>
</dbReference>
<dbReference type="AlphaFoldDB" id="A0A1V9XZQ1"/>
<keyword evidence="8" id="KW-0325">Glycoprotein</keyword>
<keyword evidence="7" id="KW-0675">Receptor</keyword>
<evidence type="ECO:0000256" key="7">
    <source>
        <dbReference type="ARBA" id="ARBA00023170"/>
    </source>
</evidence>
<evidence type="ECO:0000256" key="1">
    <source>
        <dbReference type="ARBA" id="ARBA00004651"/>
    </source>
</evidence>
<dbReference type="InParanoid" id="A0A1V9XZQ1"/>
<dbReference type="PANTHER" id="PTHR42643">
    <property type="entry name" value="IONOTROPIC RECEPTOR 20A-RELATED"/>
    <property type="match status" value="1"/>
</dbReference>
<dbReference type="InterPro" id="IPR001320">
    <property type="entry name" value="Iontro_rcpt_C"/>
</dbReference>
<protein>
    <recommendedName>
        <fullName evidence="10">Ionotropic glutamate receptor C-terminal domain-containing protein</fullName>
    </recommendedName>
</protein>
<accession>A0A1V9XZQ1</accession>
<feature type="domain" description="Ionotropic glutamate receptor C-terminal" evidence="10">
    <location>
        <begin position="93"/>
        <end position="368"/>
    </location>
</feature>
<comment type="subcellular location">
    <subcellularLocation>
        <location evidence="1">Cell membrane</location>
        <topology evidence="1">Multi-pass membrane protein</topology>
    </subcellularLocation>
</comment>
<reference evidence="11 12" key="1">
    <citation type="journal article" date="2017" name="Gigascience">
        <title>Draft genome of the honey bee ectoparasitic mite, Tropilaelaps mercedesae, is shaped by the parasitic life history.</title>
        <authorList>
            <person name="Dong X."/>
            <person name="Armstrong S.D."/>
            <person name="Xia D."/>
            <person name="Makepeace B.L."/>
            <person name="Darby A.C."/>
            <person name="Kadowaki T."/>
        </authorList>
    </citation>
    <scope>NUCLEOTIDE SEQUENCE [LARGE SCALE GENOMIC DNA]</scope>
    <source>
        <strain evidence="11">Wuxi-XJTLU</strain>
    </source>
</reference>
<dbReference type="Proteomes" id="UP000192247">
    <property type="component" value="Unassembled WGS sequence"/>
</dbReference>
<keyword evidence="3" id="KW-1003">Cell membrane</keyword>
<dbReference type="GO" id="GO:0015276">
    <property type="term" value="F:ligand-gated monoatomic ion channel activity"/>
    <property type="evidence" value="ECO:0007669"/>
    <property type="project" value="InterPro"/>
</dbReference>
<gene>
    <name evidence="11" type="ORF">BIW11_06086</name>
</gene>
<dbReference type="Pfam" id="PF00060">
    <property type="entry name" value="Lig_chan"/>
    <property type="match status" value="1"/>
</dbReference>
<dbReference type="GO" id="GO:0050906">
    <property type="term" value="P:detection of stimulus involved in sensory perception"/>
    <property type="evidence" value="ECO:0007669"/>
    <property type="project" value="UniProtKB-ARBA"/>
</dbReference>
<feature type="transmembrane region" description="Helical" evidence="9">
    <location>
        <begin position="93"/>
        <end position="113"/>
    </location>
</feature>
<evidence type="ECO:0000256" key="3">
    <source>
        <dbReference type="ARBA" id="ARBA00022475"/>
    </source>
</evidence>
<name>A0A1V9XZQ1_9ACAR</name>